<feature type="compositionally biased region" description="Acidic residues" evidence="1">
    <location>
        <begin position="81"/>
        <end position="99"/>
    </location>
</feature>
<proteinExistence type="predicted"/>
<reference evidence="2 3" key="1">
    <citation type="submission" date="2019-02" db="EMBL/GenBank/DDBJ databases">
        <title>Deep-cultivation of Planctomycetes and their phenomic and genomic characterization uncovers novel biology.</title>
        <authorList>
            <person name="Wiegand S."/>
            <person name="Jogler M."/>
            <person name="Boedeker C."/>
            <person name="Pinto D."/>
            <person name="Vollmers J."/>
            <person name="Rivas-Marin E."/>
            <person name="Kohn T."/>
            <person name="Peeters S.H."/>
            <person name="Heuer A."/>
            <person name="Rast P."/>
            <person name="Oberbeckmann S."/>
            <person name="Bunk B."/>
            <person name="Jeske O."/>
            <person name="Meyerdierks A."/>
            <person name="Storesund J.E."/>
            <person name="Kallscheuer N."/>
            <person name="Luecker S."/>
            <person name="Lage O.M."/>
            <person name="Pohl T."/>
            <person name="Merkel B.J."/>
            <person name="Hornburger P."/>
            <person name="Mueller R.-W."/>
            <person name="Bruemmer F."/>
            <person name="Labrenz M."/>
            <person name="Spormann A.M."/>
            <person name="Op den Camp H."/>
            <person name="Overmann J."/>
            <person name="Amann R."/>
            <person name="Jetten M.S.M."/>
            <person name="Mascher T."/>
            <person name="Medema M.H."/>
            <person name="Devos D.P."/>
            <person name="Kaster A.-K."/>
            <person name="Ovreas L."/>
            <person name="Rohde M."/>
            <person name="Galperin M.Y."/>
            <person name="Jogler C."/>
        </authorList>
    </citation>
    <scope>NUCLEOTIDE SEQUENCE [LARGE SCALE GENOMIC DNA]</scope>
    <source>
        <strain evidence="2 3">Poly30</strain>
    </source>
</reference>
<keyword evidence="3" id="KW-1185">Reference proteome</keyword>
<protein>
    <submittedName>
        <fullName evidence="2">Uncharacterized protein</fullName>
    </submittedName>
</protein>
<name>A0A518EVE1_9BACT</name>
<dbReference type="AlphaFoldDB" id="A0A518EVE1"/>
<dbReference type="EMBL" id="CP036434">
    <property type="protein sequence ID" value="QDV08060.1"/>
    <property type="molecule type" value="Genomic_DNA"/>
</dbReference>
<accession>A0A518EVE1</accession>
<evidence type="ECO:0000256" key="1">
    <source>
        <dbReference type="SAM" id="MobiDB-lite"/>
    </source>
</evidence>
<organism evidence="2 3">
    <name type="scientific">Saltatorellus ferox</name>
    <dbReference type="NCBI Taxonomy" id="2528018"/>
    <lineage>
        <taxon>Bacteria</taxon>
        <taxon>Pseudomonadati</taxon>
        <taxon>Planctomycetota</taxon>
        <taxon>Planctomycetia</taxon>
        <taxon>Planctomycetia incertae sedis</taxon>
        <taxon>Saltatorellus</taxon>
    </lineage>
</organism>
<feature type="region of interest" description="Disordered" evidence="1">
    <location>
        <begin position="62"/>
        <end position="145"/>
    </location>
</feature>
<dbReference type="RefSeq" id="WP_145200061.1">
    <property type="nucleotide sequence ID" value="NZ_CP036434.1"/>
</dbReference>
<sequence length="337" mass="36921">MSLVRTVISWGGAAALTWWILFHAPAPGLEPAVDAPAAPPLRTRLQPITEAAVPVDSIETAEAPTPSEVTPPPEAQPEQLPEPEPEPEPQPEPEPEAEPEPQVAAAELGTRDGDEEMEERSAPVEPDEPTEPEPAADPRPTATDLSRDVALQAQATRELSGAQASLGFTTTLISSPEDQLDIARAFGEDIVLVPRSALDDTAQAESFRLRPRSGSSSTIETLAGRPDLERSRQYRDLFAYDFQRLPAKIRELRRRVIRRDEVFLFAALIPASEWAVVIGRRQEACRAAGVLEDDVEQYILRYVRVAGGRFDFIVDEIRLASGERIASPVSSPRRSSF</sequence>
<evidence type="ECO:0000313" key="2">
    <source>
        <dbReference type="EMBL" id="QDV08060.1"/>
    </source>
</evidence>
<evidence type="ECO:0000313" key="3">
    <source>
        <dbReference type="Proteomes" id="UP000320390"/>
    </source>
</evidence>
<dbReference type="Proteomes" id="UP000320390">
    <property type="component" value="Chromosome"/>
</dbReference>
<gene>
    <name evidence="2" type="ORF">Poly30_35960</name>
</gene>